<feature type="chain" id="PRO_5004067370" description="Protein-S-isoprenylcysteine O-methyltransferase" evidence="6">
    <location>
        <begin position="19"/>
        <end position="143"/>
    </location>
</feature>
<accession>M5FYN4</accession>
<comment type="subcellular location">
    <subcellularLocation>
        <location evidence="5">Endoplasmic reticulum membrane</location>
        <topology evidence="5">Multi-pass membrane protein</topology>
    </subcellularLocation>
    <subcellularLocation>
        <location evidence="1">Membrane</location>
        <topology evidence="1">Multi-pass membrane protein</topology>
    </subcellularLocation>
</comment>
<gene>
    <name evidence="7" type="ORF">DACRYDRAFT_53287</name>
</gene>
<reference evidence="7 8" key="1">
    <citation type="journal article" date="2012" name="Science">
        <title>The Paleozoic origin of enzymatic lignin decomposition reconstructed from 31 fungal genomes.</title>
        <authorList>
            <person name="Floudas D."/>
            <person name="Binder M."/>
            <person name="Riley R."/>
            <person name="Barry K."/>
            <person name="Blanchette R.A."/>
            <person name="Henrissat B."/>
            <person name="Martinez A.T."/>
            <person name="Otillar R."/>
            <person name="Spatafora J.W."/>
            <person name="Yadav J.S."/>
            <person name="Aerts A."/>
            <person name="Benoit I."/>
            <person name="Boyd A."/>
            <person name="Carlson A."/>
            <person name="Copeland A."/>
            <person name="Coutinho P.M."/>
            <person name="de Vries R.P."/>
            <person name="Ferreira P."/>
            <person name="Findley K."/>
            <person name="Foster B."/>
            <person name="Gaskell J."/>
            <person name="Glotzer D."/>
            <person name="Gorecki P."/>
            <person name="Heitman J."/>
            <person name="Hesse C."/>
            <person name="Hori C."/>
            <person name="Igarashi K."/>
            <person name="Jurgens J.A."/>
            <person name="Kallen N."/>
            <person name="Kersten P."/>
            <person name="Kohler A."/>
            <person name="Kuees U."/>
            <person name="Kumar T.K.A."/>
            <person name="Kuo A."/>
            <person name="LaButti K."/>
            <person name="Larrondo L.F."/>
            <person name="Lindquist E."/>
            <person name="Ling A."/>
            <person name="Lombard V."/>
            <person name="Lucas S."/>
            <person name="Lundell T."/>
            <person name="Martin R."/>
            <person name="McLaughlin D.J."/>
            <person name="Morgenstern I."/>
            <person name="Morin E."/>
            <person name="Murat C."/>
            <person name="Nagy L.G."/>
            <person name="Nolan M."/>
            <person name="Ohm R.A."/>
            <person name="Patyshakuliyeva A."/>
            <person name="Rokas A."/>
            <person name="Ruiz-Duenas F.J."/>
            <person name="Sabat G."/>
            <person name="Salamov A."/>
            <person name="Samejima M."/>
            <person name="Schmutz J."/>
            <person name="Slot J.C."/>
            <person name="St John F."/>
            <person name="Stenlid J."/>
            <person name="Sun H."/>
            <person name="Sun S."/>
            <person name="Syed K."/>
            <person name="Tsang A."/>
            <person name="Wiebenga A."/>
            <person name="Young D."/>
            <person name="Pisabarro A."/>
            <person name="Eastwood D.C."/>
            <person name="Martin F."/>
            <person name="Cullen D."/>
            <person name="Grigoriev I.V."/>
            <person name="Hibbett D.S."/>
        </authorList>
    </citation>
    <scope>NUCLEOTIDE SEQUENCE [LARGE SCALE GENOMIC DNA]</scope>
    <source>
        <strain evidence="7 8">DJM-731 SS1</strain>
    </source>
</reference>
<evidence type="ECO:0000256" key="4">
    <source>
        <dbReference type="ARBA" id="ARBA00023136"/>
    </source>
</evidence>
<evidence type="ECO:0000256" key="6">
    <source>
        <dbReference type="SAM" id="SignalP"/>
    </source>
</evidence>
<dbReference type="GeneID" id="63690223"/>
<organism evidence="7 8">
    <name type="scientific">Dacryopinax primogenitus (strain DJM 731)</name>
    <name type="common">Brown rot fungus</name>
    <dbReference type="NCBI Taxonomy" id="1858805"/>
    <lineage>
        <taxon>Eukaryota</taxon>
        <taxon>Fungi</taxon>
        <taxon>Dikarya</taxon>
        <taxon>Basidiomycota</taxon>
        <taxon>Agaricomycotina</taxon>
        <taxon>Dacrymycetes</taxon>
        <taxon>Dacrymycetales</taxon>
        <taxon>Dacrymycetaceae</taxon>
        <taxon>Dacryopinax</taxon>
    </lineage>
</organism>
<comment type="catalytic activity">
    <reaction evidence="5">
        <text>[protein]-C-terminal S-[(2E,6E)-farnesyl]-L-cysteine + S-adenosyl-L-methionine = [protein]-C-terminal S-[(2E,6E)-farnesyl]-L-cysteine methyl ester + S-adenosyl-L-homocysteine</text>
        <dbReference type="Rhea" id="RHEA:21672"/>
        <dbReference type="Rhea" id="RHEA-COMP:12125"/>
        <dbReference type="Rhea" id="RHEA-COMP:12126"/>
        <dbReference type="ChEBI" id="CHEBI:57856"/>
        <dbReference type="ChEBI" id="CHEBI:59789"/>
        <dbReference type="ChEBI" id="CHEBI:90510"/>
        <dbReference type="ChEBI" id="CHEBI:90511"/>
        <dbReference type="EC" id="2.1.1.100"/>
    </reaction>
</comment>
<name>M5FYN4_DACPD</name>
<protein>
    <recommendedName>
        <fullName evidence="5">Protein-S-isoprenylcysteine O-methyltransferase</fullName>
        <ecNumber evidence="5">2.1.1.100</ecNumber>
    </recommendedName>
</protein>
<comment type="similarity">
    <text evidence="5">Belongs to the class VI-like SAM-binding methyltransferase superfamily. Isoprenylcysteine carboxyl methyltransferase family.</text>
</comment>
<dbReference type="Proteomes" id="UP000030653">
    <property type="component" value="Unassembled WGS sequence"/>
</dbReference>
<sequence>MWLTLAGIAGYLLSWAGAELRGLCYQTLGKYFTFRLAVQEDQPLITSGPYAYLRHPGYLGAFLQGFGMELSLILANPISLCYGRNLFKYSKEVEIILLILGFFPGIVAMLRRMTEEEMMMKAKIGKEYTDWERRTWRLIPFIY</sequence>
<keyword evidence="5" id="KW-0808">Transferase</keyword>
<comment type="caution">
    <text evidence="5">Lacks conserved residue(s) required for the propagation of feature annotation.</text>
</comment>
<feature type="transmembrane region" description="Helical" evidence="5">
    <location>
        <begin position="95"/>
        <end position="113"/>
    </location>
</feature>
<dbReference type="Pfam" id="PF04140">
    <property type="entry name" value="ICMT"/>
    <property type="match status" value="1"/>
</dbReference>
<evidence type="ECO:0000256" key="3">
    <source>
        <dbReference type="ARBA" id="ARBA00022989"/>
    </source>
</evidence>
<evidence type="ECO:0000313" key="7">
    <source>
        <dbReference type="EMBL" id="EJU01000.1"/>
    </source>
</evidence>
<dbReference type="GO" id="GO:0004671">
    <property type="term" value="F:protein C-terminal S-isoprenylcysteine carboxyl O-methyltransferase activity"/>
    <property type="evidence" value="ECO:0007669"/>
    <property type="project" value="UniProtKB-EC"/>
</dbReference>
<keyword evidence="5" id="KW-0949">S-adenosyl-L-methionine</keyword>
<evidence type="ECO:0000256" key="1">
    <source>
        <dbReference type="ARBA" id="ARBA00004141"/>
    </source>
</evidence>
<dbReference type="GO" id="GO:0005789">
    <property type="term" value="C:endoplasmic reticulum membrane"/>
    <property type="evidence" value="ECO:0007669"/>
    <property type="project" value="UniProtKB-SubCell"/>
</dbReference>
<dbReference type="PANTHER" id="PTHR12714">
    <property type="entry name" value="PROTEIN-S ISOPRENYLCYSTEINE O-METHYLTRANSFERASE"/>
    <property type="match status" value="1"/>
</dbReference>
<keyword evidence="5" id="KW-0256">Endoplasmic reticulum</keyword>
<dbReference type="Gene3D" id="1.20.120.1630">
    <property type="match status" value="1"/>
</dbReference>
<keyword evidence="4 5" id="KW-0472">Membrane</keyword>
<dbReference type="EMBL" id="JH795865">
    <property type="protein sequence ID" value="EJU01000.1"/>
    <property type="molecule type" value="Genomic_DNA"/>
</dbReference>
<keyword evidence="3 5" id="KW-1133">Transmembrane helix</keyword>
<evidence type="ECO:0000256" key="5">
    <source>
        <dbReference type="RuleBase" id="RU362022"/>
    </source>
</evidence>
<keyword evidence="5" id="KW-0489">Methyltransferase</keyword>
<proteinExistence type="inferred from homology"/>
<dbReference type="STRING" id="1858805.M5FYN4"/>
<keyword evidence="8" id="KW-1185">Reference proteome</keyword>
<dbReference type="OrthoDB" id="422086at2759"/>
<evidence type="ECO:0000313" key="8">
    <source>
        <dbReference type="Proteomes" id="UP000030653"/>
    </source>
</evidence>
<dbReference type="HOGENOM" id="CLU_065200_6_2_1"/>
<keyword evidence="2 5" id="KW-0812">Transmembrane</keyword>
<dbReference type="PANTHER" id="PTHR12714:SF9">
    <property type="entry name" value="PROTEIN-S-ISOPRENYLCYSTEINE O-METHYLTRANSFERASE"/>
    <property type="match status" value="1"/>
</dbReference>
<dbReference type="AlphaFoldDB" id="M5FYN4"/>
<keyword evidence="6" id="KW-0732">Signal</keyword>
<dbReference type="EC" id="2.1.1.100" evidence="5"/>
<dbReference type="GO" id="GO:0032259">
    <property type="term" value="P:methylation"/>
    <property type="evidence" value="ECO:0007669"/>
    <property type="project" value="UniProtKB-KW"/>
</dbReference>
<feature type="signal peptide" evidence="6">
    <location>
        <begin position="1"/>
        <end position="18"/>
    </location>
</feature>
<dbReference type="RefSeq" id="XP_040627897.1">
    <property type="nucleotide sequence ID" value="XM_040775161.1"/>
</dbReference>
<dbReference type="OMA" id="GWIDIAC"/>
<evidence type="ECO:0000256" key="2">
    <source>
        <dbReference type="ARBA" id="ARBA00022692"/>
    </source>
</evidence>
<dbReference type="InterPro" id="IPR007269">
    <property type="entry name" value="ICMT_MeTrfase"/>
</dbReference>